<keyword evidence="2 5" id="KW-0808">Transferase</keyword>
<dbReference type="PANTHER" id="PTHR12215:SF10">
    <property type="entry name" value="L-AMINOADIPATE-SEMIALDEHYDE DEHYDROGENASE-PHOSPHOPANTETHEINYL TRANSFERASE"/>
    <property type="match status" value="1"/>
</dbReference>
<dbReference type="PANTHER" id="PTHR12215">
    <property type="entry name" value="PHOSPHOPANTETHEINE TRANSFERASE"/>
    <property type="match status" value="1"/>
</dbReference>
<feature type="domain" description="4'-phosphopantetheinyl transferase" evidence="3">
    <location>
        <begin position="140"/>
        <end position="221"/>
    </location>
</feature>
<reference evidence="5 6" key="1">
    <citation type="submission" date="2019-04" db="EMBL/GenBank/DDBJ databases">
        <authorList>
            <person name="Van Vliet M D."/>
        </authorList>
    </citation>
    <scope>NUCLEOTIDE SEQUENCE [LARGE SCALE GENOMIC DNA]</scope>
    <source>
        <strain evidence="5 6">F1</strain>
    </source>
</reference>
<evidence type="ECO:0000259" key="4">
    <source>
        <dbReference type="Pfam" id="PF22624"/>
    </source>
</evidence>
<dbReference type="InterPro" id="IPR008278">
    <property type="entry name" value="4-PPantetheinyl_Trfase_dom"/>
</dbReference>
<name>A0A6C2U4T3_PONDE</name>
<dbReference type="InterPro" id="IPR050559">
    <property type="entry name" value="P-Pant_transferase_sf"/>
</dbReference>
<evidence type="ECO:0000313" key="5">
    <source>
        <dbReference type="EMBL" id="VGO14839.1"/>
    </source>
</evidence>
<evidence type="ECO:0000313" key="6">
    <source>
        <dbReference type="Proteomes" id="UP000366872"/>
    </source>
</evidence>
<gene>
    <name evidence="5" type="primary">sfp</name>
    <name evidence="5" type="ORF">PDESU_03408</name>
</gene>
<proteinExistence type="inferred from homology"/>
<dbReference type="GO" id="GO:0019878">
    <property type="term" value="P:lysine biosynthetic process via aminoadipic acid"/>
    <property type="evidence" value="ECO:0007669"/>
    <property type="project" value="TreeGrafter"/>
</dbReference>
<keyword evidence="6" id="KW-1185">Reference proteome</keyword>
<dbReference type="Pfam" id="PF01648">
    <property type="entry name" value="ACPS"/>
    <property type="match status" value="1"/>
</dbReference>
<dbReference type="GO" id="GO:0005829">
    <property type="term" value="C:cytosol"/>
    <property type="evidence" value="ECO:0007669"/>
    <property type="project" value="TreeGrafter"/>
</dbReference>
<sequence length="253" mass="27921">METIEDIGQLPELDNDTIHIWGVHVPGVLDRLEALQAGLCVAEREKAARFLRESDRQSSIASRGALRVLLSVYTGVPSNEIAFGYSDNGKPYLEYGAGFPACAGQAGKPAPHSKCPPSEVAFNVSHSGEWVVLAFGRNRQIGVDVEKIRREMDVMAIASRYFTPEECAGIEGAEDIHAAFFHYWSRKEAYIKACGSALFRELSTFAVPCEDGEKGGWHFRRLDAGSNYASAVVSDRPLGNLPCYDFSLLEWRM</sequence>
<organism evidence="5 6">
    <name type="scientific">Pontiella desulfatans</name>
    <dbReference type="NCBI Taxonomy" id="2750659"/>
    <lineage>
        <taxon>Bacteria</taxon>
        <taxon>Pseudomonadati</taxon>
        <taxon>Kiritimatiellota</taxon>
        <taxon>Kiritimatiellia</taxon>
        <taxon>Kiritimatiellales</taxon>
        <taxon>Pontiellaceae</taxon>
        <taxon>Pontiella</taxon>
    </lineage>
</organism>
<protein>
    <submittedName>
        <fullName evidence="5">4'-phosphopantetheinyl transferase sfp</fullName>
    </submittedName>
</protein>
<dbReference type="Pfam" id="PF22624">
    <property type="entry name" value="AASDHPPT_N"/>
    <property type="match status" value="1"/>
</dbReference>
<evidence type="ECO:0000256" key="1">
    <source>
        <dbReference type="ARBA" id="ARBA00010990"/>
    </source>
</evidence>
<accession>A0A6C2U4T3</accession>
<dbReference type="SUPFAM" id="SSF56214">
    <property type="entry name" value="4'-phosphopantetheinyl transferase"/>
    <property type="match status" value="2"/>
</dbReference>
<dbReference type="GO" id="GO:0008897">
    <property type="term" value="F:holo-[acyl-carrier-protein] synthase activity"/>
    <property type="evidence" value="ECO:0007669"/>
    <property type="project" value="InterPro"/>
</dbReference>
<dbReference type="RefSeq" id="WP_168442342.1">
    <property type="nucleotide sequence ID" value="NZ_CAAHFG010000002.1"/>
</dbReference>
<dbReference type="EMBL" id="CAAHFG010000002">
    <property type="protein sequence ID" value="VGO14839.1"/>
    <property type="molecule type" value="Genomic_DNA"/>
</dbReference>
<feature type="domain" description="4'-phosphopantetheinyl transferase N-terminal" evidence="4">
    <location>
        <begin position="39"/>
        <end position="134"/>
    </location>
</feature>
<dbReference type="AlphaFoldDB" id="A0A6C2U4T3"/>
<dbReference type="GO" id="GO:0000287">
    <property type="term" value="F:magnesium ion binding"/>
    <property type="evidence" value="ECO:0007669"/>
    <property type="project" value="InterPro"/>
</dbReference>
<dbReference type="Proteomes" id="UP000366872">
    <property type="component" value="Unassembled WGS sequence"/>
</dbReference>
<dbReference type="InterPro" id="IPR037143">
    <property type="entry name" value="4-PPantetheinyl_Trfase_dom_sf"/>
</dbReference>
<evidence type="ECO:0000256" key="2">
    <source>
        <dbReference type="ARBA" id="ARBA00022679"/>
    </source>
</evidence>
<evidence type="ECO:0000259" key="3">
    <source>
        <dbReference type="Pfam" id="PF01648"/>
    </source>
</evidence>
<comment type="similarity">
    <text evidence="1">Belongs to the P-Pant transferase superfamily. Gsp/Sfp/HetI/AcpT family.</text>
</comment>
<dbReference type="Gene3D" id="3.90.470.20">
    <property type="entry name" value="4'-phosphopantetheinyl transferase domain"/>
    <property type="match status" value="1"/>
</dbReference>
<dbReference type="InterPro" id="IPR055066">
    <property type="entry name" value="AASDHPPT_N"/>
</dbReference>